<accession>I3NN66</accession>
<feature type="region of interest" description="Disordered" evidence="1">
    <location>
        <begin position="1"/>
        <end position="26"/>
    </location>
</feature>
<dbReference type="Gene3D" id="3.40.50.12780">
    <property type="entry name" value="N-terminal domain of ligase-like"/>
    <property type="match status" value="1"/>
</dbReference>
<dbReference type="InterPro" id="IPR000873">
    <property type="entry name" value="AMP-dep_synth/lig_dom"/>
</dbReference>
<proteinExistence type="predicted"/>
<dbReference type="Pfam" id="PF00501">
    <property type="entry name" value="AMP-binding"/>
    <property type="match status" value="1"/>
</dbReference>
<dbReference type="PANTHER" id="PTHR43845">
    <property type="entry name" value="BLR5969 PROTEIN"/>
    <property type="match status" value="1"/>
</dbReference>
<evidence type="ECO:0000259" key="2">
    <source>
        <dbReference type="Pfam" id="PF00501"/>
    </source>
</evidence>
<feature type="domain" description="AMP-dependent synthetase/ligase" evidence="2">
    <location>
        <begin position="125"/>
        <end position="318"/>
    </location>
</feature>
<dbReference type="InterPro" id="IPR042099">
    <property type="entry name" value="ANL_N_sf"/>
</dbReference>
<evidence type="ECO:0000256" key="1">
    <source>
        <dbReference type="SAM" id="MobiDB-lite"/>
    </source>
</evidence>
<name>I3NN66_9ACTN</name>
<reference evidence="3" key="1">
    <citation type="journal article" date="2012" name="J. Am. Chem. Soc.">
        <title>Characterization of yatakemycin gene cluster revealing a radical S-adenosylmethionine dependent methyltransferase and highlighting spirocyclopropane biosynthesis.</title>
        <authorList>
            <person name="Huang W."/>
            <person name="Xu H."/>
            <person name="Li Y."/>
            <person name="Zhang F."/>
            <person name="Chen X.Y."/>
            <person name="He Q.L."/>
            <person name="Igarashi Y."/>
            <person name="Tang G.L."/>
        </authorList>
    </citation>
    <scope>NUCLEOTIDE SEQUENCE</scope>
    <source>
        <strain evidence="3">TP-A2060</strain>
    </source>
</reference>
<dbReference type="EMBL" id="JF429418">
    <property type="protein sequence ID" value="ADZ13554.1"/>
    <property type="molecule type" value="Genomic_DNA"/>
</dbReference>
<dbReference type="SUPFAM" id="SSF56801">
    <property type="entry name" value="Acetyl-CoA synthetase-like"/>
    <property type="match status" value="1"/>
</dbReference>
<organism evidence="3">
    <name type="scientific">Streptomyces sp. TP-A2060</name>
    <dbReference type="NCBI Taxonomy" id="991125"/>
    <lineage>
        <taxon>Bacteria</taxon>
        <taxon>Bacillati</taxon>
        <taxon>Actinomycetota</taxon>
        <taxon>Actinomycetes</taxon>
        <taxon>Kitasatosporales</taxon>
        <taxon>Streptomycetaceae</taxon>
        <taxon>Streptomyces</taxon>
    </lineage>
</organism>
<protein>
    <submittedName>
        <fullName evidence="3">YtkQ</fullName>
    </submittedName>
</protein>
<dbReference type="PANTHER" id="PTHR43845:SF1">
    <property type="entry name" value="BLR5969 PROTEIN"/>
    <property type="match status" value="1"/>
</dbReference>
<feature type="compositionally biased region" description="Low complexity" evidence="1">
    <location>
        <begin position="7"/>
        <end position="16"/>
    </location>
</feature>
<dbReference type="AlphaFoldDB" id="I3NN66"/>
<evidence type="ECO:0000313" key="3">
    <source>
        <dbReference type="EMBL" id="ADZ13554.1"/>
    </source>
</evidence>
<sequence>MAILDHTPAAPTTTVPAPAPDRARERHSALRETAQAELHAFEALGRTRVRSWQLDRLREQVAYARRESPFYRRRFAAGGLPDGTDGDELLRRLPFTTKDDLRDGYPFGLIAAPLTSLVRYGESTGTTGSPTSSAITYQDWVRGNVSTELSVGQRFGPGDTVFVAIPYELSFAAYDLDRALETVGATVVGVGILSAVCPIERTARMIATLRPAGIVCSPTRALRLFDLLTEMGHDPAELGVRTVLYVGETCSPAKLAKISRMWQAELISAYGTTETNSLALSCGHGRAHLTEDRHLFEILDPATGTPLADGTTGELVLSTLVAQAMPLLRYRTGDLVSVDPEPCPCGSVRRTVRHHGRASDRLVVDGRPIDRLDLEESVLSVPGTGLYYAAGVRDGLLHIRVECPDRPARQVCAEIADGIRARFRTDATVTEVDRATVGRAMDRMLKPGNLTLEDLEAAR</sequence>